<comment type="caution">
    <text evidence="1">The sequence shown here is derived from an EMBL/GenBank/DDBJ whole genome shotgun (WGS) entry which is preliminary data.</text>
</comment>
<gene>
    <name evidence="1" type="ORF">ACFFGN_20020</name>
</gene>
<keyword evidence="2" id="KW-1185">Reference proteome</keyword>
<dbReference type="Proteomes" id="UP001589890">
    <property type="component" value="Unassembled WGS sequence"/>
</dbReference>
<reference evidence="1 2" key="1">
    <citation type="submission" date="2024-09" db="EMBL/GenBank/DDBJ databases">
        <authorList>
            <person name="Sun Q."/>
            <person name="Mori K."/>
        </authorList>
    </citation>
    <scope>NUCLEOTIDE SEQUENCE [LARGE SCALE GENOMIC DNA]</scope>
    <source>
        <strain evidence="1 2">CGMCC 1.15906</strain>
    </source>
</reference>
<accession>A0ABV6QQT9</accession>
<dbReference type="EMBL" id="JBHLTC010000024">
    <property type="protein sequence ID" value="MFC0626376.1"/>
    <property type="molecule type" value="Genomic_DNA"/>
</dbReference>
<evidence type="ECO:0000313" key="2">
    <source>
        <dbReference type="Proteomes" id="UP001589890"/>
    </source>
</evidence>
<organism evidence="1 2">
    <name type="scientific">Kribbella deserti</name>
    <dbReference type="NCBI Taxonomy" id="1926257"/>
    <lineage>
        <taxon>Bacteria</taxon>
        <taxon>Bacillati</taxon>
        <taxon>Actinomycetota</taxon>
        <taxon>Actinomycetes</taxon>
        <taxon>Propionibacteriales</taxon>
        <taxon>Kribbellaceae</taxon>
        <taxon>Kribbella</taxon>
    </lineage>
</organism>
<protein>
    <submittedName>
        <fullName evidence="1">Uncharacterized protein</fullName>
    </submittedName>
</protein>
<name>A0ABV6QQT9_9ACTN</name>
<dbReference type="RefSeq" id="WP_380049773.1">
    <property type="nucleotide sequence ID" value="NZ_JBHLTC010000024.1"/>
</dbReference>
<evidence type="ECO:0000313" key="1">
    <source>
        <dbReference type="EMBL" id="MFC0626376.1"/>
    </source>
</evidence>
<proteinExistence type="predicted"/>
<sequence length="108" mass="11383">MSDIKELRVAEQWPQARVDLRLATGASVTVEALASFDAPDGQVGVALAGEGAFSFDPNDPVSVGEFALWLVRQIPEAIEPLDLVISSATGSVELTIELTAEEVALSTD</sequence>